<organism evidence="2 3">
    <name type="scientific">Stenotrophomonas maltophilia</name>
    <name type="common">Pseudomonas maltophilia</name>
    <name type="synonym">Xanthomonas maltophilia</name>
    <dbReference type="NCBI Taxonomy" id="40324"/>
    <lineage>
        <taxon>Bacteria</taxon>
        <taxon>Pseudomonadati</taxon>
        <taxon>Pseudomonadota</taxon>
        <taxon>Gammaproteobacteria</taxon>
        <taxon>Lysobacterales</taxon>
        <taxon>Lysobacteraceae</taxon>
        <taxon>Stenotrophomonas</taxon>
        <taxon>Stenotrophomonas maltophilia group</taxon>
    </lineage>
</organism>
<gene>
    <name evidence="2" type="ORF">QEG23_002191</name>
</gene>
<dbReference type="Proteomes" id="UP001218208">
    <property type="component" value="Unassembled WGS sequence"/>
</dbReference>
<sequence length="203" mass="22347">MIYLVDANVVMQAANTYFRHSWVPEFWSWLHHHGSLGNIKMPLEIFQEIKDGSNNSEKDELFAWASEKKNKDAILLADSVTSPLIKTVMEKGYSLTLNEVQLQMIGQDPFLVAHALKDPANRCVVTHEVSRPKAAAHNRKLPDACASVGVACCTPFQMMQSLGFKTAWNTPPVAPKALPLPSKPFTTAPNPLPPLPPLPGKGP</sequence>
<feature type="compositionally biased region" description="Pro residues" evidence="1">
    <location>
        <begin position="190"/>
        <end position="203"/>
    </location>
</feature>
<evidence type="ECO:0000313" key="3">
    <source>
        <dbReference type="Proteomes" id="UP001218208"/>
    </source>
</evidence>
<protein>
    <submittedName>
        <fullName evidence="2">DUF4411 family protein</fullName>
    </submittedName>
</protein>
<accession>A0AAI9C204</accession>
<dbReference type="InterPro" id="IPR016541">
    <property type="entry name" value="UCP008505"/>
</dbReference>
<dbReference type="EMBL" id="ABLOJW010000010">
    <property type="protein sequence ID" value="EKT4092671.1"/>
    <property type="molecule type" value="Genomic_DNA"/>
</dbReference>
<dbReference type="AlphaFoldDB" id="A0AAI9C204"/>
<feature type="region of interest" description="Disordered" evidence="1">
    <location>
        <begin position="176"/>
        <end position="203"/>
    </location>
</feature>
<evidence type="ECO:0000256" key="1">
    <source>
        <dbReference type="SAM" id="MobiDB-lite"/>
    </source>
</evidence>
<comment type="caution">
    <text evidence="2">The sequence shown here is derived from an EMBL/GenBank/DDBJ whole genome shotgun (WGS) entry which is preliminary data.</text>
</comment>
<name>A0AAI9C204_STEMA</name>
<dbReference type="Pfam" id="PF14367">
    <property type="entry name" value="DUF4411"/>
    <property type="match status" value="1"/>
</dbReference>
<reference evidence="2" key="1">
    <citation type="submission" date="2022-07" db="EMBL/GenBank/DDBJ databases">
        <authorList>
            <consortium name="DAFM: The Division of Animal and Food Microbiology"/>
        </authorList>
    </citation>
    <scope>NUCLEOTIDE SEQUENCE</scope>
    <source>
        <strain evidence="2">19MO01SH01-2</strain>
    </source>
</reference>
<evidence type="ECO:0000313" key="2">
    <source>
        <dbReference type="EMBL" id="EKT4092671.1"/>
    </source>
</evidence>
<proteinExistence type="predicted"/>